<dbReference type="STRING" id="857340.A0A086SZG1"/>
<dbReference type="PANTHER" id="PTHR47338:SF23">
    <property type="entry name" value="ZN(II)2CYS6 TRANSCRIPTION FACTOR (EUROFUNG)"/>
    <property type="match status" value="1"/>
</dbReference>
<comment type="subcellular location">
    <subcellularLocation>
        <location evidence="1">Nucleus</location>
    </subcellularLocation>
</comment>
<dbReference type="GO" id="GO:0003677">
    <property type="term" value="F:DNA binding"/>
    <property type="evidence" value="ECO:0007669"/>
    <property type="project" value="InterPro"/>
</dbReference>
<dbReference type="HOGENOM" id="CLU_009941_0_0_1"/>
<dbReference type="CDD" id="cd12148">
    <property type="entry name" value="fungal_TF_MHR"/>
    <property type="match status" value="1"/>
</dbReference>
<keyword evidence="4" id="KW-0804">Transcription</keyword>
<feature type="region of interest" description="Disordered" evidence="6">
    <location>
        <begin position="94"/>
        <end position="139"/>
    </location>
</feature>
<evidence type="ECO:0000313" key="8">
    <source>
        <dbReference type="EMBL" id="KFH42493.1"/>
    </source>
</evidence>
<sequence>MFALHKDWHVNTRASSIAASNASQAKTPGIKAGVIESIQRRLNAIEQRLDQSQAAPPTNRACQEQEGSENTENGTDSAAEAIISLLAKELPKLIGTTKSSPGSSHLPAHSHGSKRRRITHTDDSGDYNGAHERPPLPPYDSLRTLIDTYFTHIHPWVPMLHQDRFRQRVEDARELPKVEVILQAIIITVSRYLPPDHQVEDAWSMERTRQWITMTSMGSNTIEGLQALIILTFNDIGNGTGSQAWAIIASLSRTVEFLQLTMDPEDEAIQPICRPFSYLGPPKDWAEQEERRRVFWNVFLLDRFCSITMGWNTSLTSIDVHQRLPCEGILWRKQEAVLTPYLGIWDKSTGGMENMMRTTGRRESHSSPDVDPRHQPAGAYMDSRPQECDVDHIGAFAYCVEATESMSRVTTYFLQQRINPHDPEAVNAWLARFKELDLRLVHWKMFLPQKWKPNVGEMASRMDPNLTLAHITHNASTILLHQLIAWPPRSWPFRKRLPSVWSAETCWSAGKEISTITLKYLENTPDALPLTSSFAFCVYIAARMMLIHWRHDVSNHRLDDFWSMTRALEEMSRRWRGVVNDMAVASRDLAAKYALTLREMHENCLKDETFQIQVADYTQEIDHWNPTLAGGGQYMYSDTTTVTNNQSQGLAHLNSQQQWVTGHPTMTERMTFENAAPTQPDSQTAASMVRFPSVNRSQIPLVSGGGDNSPDPTRMGPEQLMALDEYFTDMDRVIAFNDGSLFSAGLDGETY</sequence>
<dbReference type="OrthoDB" id="4456959at2759"/>
<proteinExistence type="predicted"/>
<dbReference type="InterPro" id="IPR050815">
    <property type="entry name" value="TF_fung"/>
</dbReference>
<name>A0A086SZG1_HAPC1</name>
<dbReference type="GO" id="GO:0000981">
    <property type="term" value="F:DNA-binding transcription factor activity, RNA polymerase II-specific"/>
    <property type="evidence" value="ECO:0007669"/>
    <property type="project" value="InterPro"/>
</dbReference>
<keyword evidence="5" id="KW-0539">Nucleus</keyword>
<evidence type="ECO:0000256" key="2">
    <source>
        <dbReference type="ARBA" id="ARBA00022723"/>
    </source>
</evidence>
<evidence type="ECO:0000256" key="4">
    <source>
        <dbReference type="ARBA" id="ARBA00023163"/>
    </source>
</evidence>
<dbReference type="SMART" id="SM00906">
    <property type="entry name" value="Fungal_trans"/>
    <property type="match status" value="1"/>
</dbReference>
<feature type="domain" description="Xylanolytic transcriptional activator regulatory" evidence="7">
    <location>
        <begin position="244"/>
        <end position="331"/>
    </location>
</feature>
<organism evidence="8 9">
    <name type="scientific">Hapsidospora chrysogenum (strain ATCC 11550 / CBS 779.69 / DSM 880 / IAM 14645 / JCM 23072 / IMI 49137)</name>
    <name type="common">Acremonium chrysogenum</name>
    <dbReference type="NCBI Taxonomy" id="857340"/>
    <lineage>
        <taxon>Eukaryota</taxon>
        <taxon>Fungi</taxon>
        <taxon>Dikarya</taxon>
        <taxon>Ascomycota</taxon>
        <taxon>Pezizomycotina</taxon>
        <taxon>Sordariomycetes</taxon>
        <taxon>Hypocreomycetidae</taxon>
        <taxon>Hypocreales</taxon>
        <taxon>Bionectriaceae</taxon>
        <taxon>Hapsidospora</taxon>
    </lineage>
</organism>
<feature type="region of interest" description="Disordered" evidence="6">
    <location>
        <begin position="49"/>
        <end position="74"/>
    </location>
</feature>
<evidence type="ECO:0000256" key="5">
    <source>
        <dbReference type="ARBA" id="ARBA00023242"/>
    </source>
</evidence>
<keyword evidence="9" id="KW-1185">Reference proteome</keyword>
<accession>A0A086SZG1</accession>
<feature type="compositionally biased region" description="Polar residues" evidence="6">
    <location>
        <begin position="50"/>
        <end position="62"/>
    </location>
</feature>
<evidence type="ECO:0000259" key="7">
    <source>
        <dbReference type="SMART" id="SM00906"/>
    </source>
</evidence>
<evidence type="ECO:0000256" key="3">
    <source>
        <dbReference type="ARBA" id="ARBA00023015"/>
    </source>
</evidence>
<dbReference type="GO" id="GO:0008270">
    <property type="term" value="F:zinc ion binding"/>
    <property type="evidence" value="ECO:0007669"/>
    <property type="project" value="InterPro"/>
</dbReference>
<evidence type="ECO:0000256" key="1">
    <source>
        <dbReference type="ARBA" id="ARBA00004123"/>
    </source>
</evidence>
<evidence type="ECO:0000313" key="9">
    <source>
        <dbReference type="Proteomes" id="UP000029964"/>
    </source>
</evidence>
<dbReference type="EMBL" id="JPKY01000093">
    <property type="protein sequence ID" value="KFH42493.1"/>
    <property type="molecule type" value="Genomic_DNA"/>
</dbReference>
<dbReference type="PANTHER" id="PTHR47338">
    <property type="entry name" value="ZN(II)2CYS6 TRANSCRIPTION FACTOR (EUROFUNG)-RELATED"/>
    <property type="match status" value="1"/>
</dbReference>
<reference evidence="9" key="1">
    <citation type="journal article" date="2014" name="Genome Announc.">
        <title>Genome sequence and annotation of Acremonium chrysogenum, producer of the beta-lactam antibiotic cephalosporin C.</title>
        <authorList>
            <person name="Terfehr D."/>
            <person name="Dahlmann T.A."/>
            <person name="Specht T."/>
            <person name="Zadra I."/>
            <person name="Kuernsteiner H."/>
            <person name="Kueck U."/>
        </authorList>
    </citation>
    <scope>NUCLEOTIDE SEQUENCE [LARGE SCALE GENOMIC DNA]</scope>
    <source>
        <strain evidence="9">ATCC 11550 / CBS 779.69 / DSM 880 / IAM 14645 / JCM 23072 / IMI 49137</strain>
    </source>
</reference>
<gene>
    <name evidence="8" type="ORF">ACRE_068120</name>
</gene>
<evidence type="ECO:0000256" key="6">
    <source>
        <dbReference type="SAM" id="MobiDB-lite"/>
    </source>
</evidence>
<dbReference type="GO" id="GO:0005634">
    <property type="term" value="C:nucleus"/>
    <property type="evidence" value="ECO:0007669"/>
    <property type="project" value="UniProtKB-SubCell"/>
</dbReference>
<dbReference type="GO" id="GO:0006351">
    <property type="term" value="P:DNA-templated transcription"/>
    <property type="evidence" value="ECO:0007669"/>
    <property type="project" value="InterPro"/>
</dbReference>
<dbReference type="InterPro" id="IPR007219">
    <property type="entry name" value="XnlR_reg_dom"/>
</dbReference>
<feature type="compositionally biased region" description="Basic and acidic residues" evidence="6">
    <location>
        <begin position="119"/>
        <end position="134"/>
    </location>
</feature>
<dbReference type="Pfam" id="PF04082">
    <property type="entry name" value="Fungal_trans"/>
    <property type="match status" value="1"/>
</dbReference>
<keyword evidence="3" id="KW-0805">Transcription regulation</keyword>
<dbReference type="Proteomes" id="UP000029964">
    <property type="component" value="Unassembled WGS sequence"/>
</dbReference>
<keyword evidence="2" id="KW-0479">Metal-binding</keyword>
<protein>
    <recommendedName>
        <fullName evidence="7">Xylanolytic transcriptional activator regulatory domain-containing protein</fullName>
    </recommendedName>
</protein>
<dbReference type="AlphaFoldDB" id="A0A086SZG1"/>
<comment type="caution">
    <text evidence="8">The sequence shown here is derived from an EMBL/GenBank/DDBJ whole genome shotgun (WGS) entry which is preliminary data.</text>
</comment>